<reference evidence="3 5" key="5">
    <citation type="journal article" date="2023" name="Int. J. Syst. Evol. Microbiol.">
        <title>Sellimonas catena sp. nov., isolated from human faeces.</title>
        <authorList>
            <person name="Hisatomi A."/>
            <person name="Ohkuma M."/>
            <person name="Sakamoto M."/>
        </authorList>
    </citation>
    <scope>NUCLEOTIDE SEQUENCE</scope>
    <source>
        <strain evidence="2 5">12EGH17</strain>
        <strain evidence="3">18CBH55</strain>
    </source>
</reference>
<dbReference type="PANTHER" id="PTHR36179">
    <property type="entry name" value="LUD_DOM DOMAIN-CONTAINING PROTEIN"/>
    <property type="match status" value="1"/>
</dbReference>
<reference evidence="3" key="3">
    <citation type="submission" date="2022-11" db="EMBL/GenBank/DDBJ databases">
        <title>Draft genome sequence of Sellimonas catena strain 18CBH55.</title>
        <authorList>
            <person name="Atsushi H."/>
            <person name="Moriya O."/>
            <person name="Mitsuo S."/>
        </authorList>
    </citation>
    <scope>NUCLEOTIDE SEQUENCE</scope>
    <source>
        <strain evidence="3">18CBH55</strain>
    </source>
</reference>
<dbReference type="RefSeq" id="WP_087169671.1">
    <property type="nucleotide sequence ID" value="NZ_BSBO01000004.1"/>
</dbReference>
<dbReference type="AlphaFoldDB" id="A0A9W6CCJ4"/>
<dbReference type="EMBL" id="BSBO01000004">
    <property type="protein sequence ID" value="GLG03437.1"/>
    <property type="molecule type" value="Genomic_DNA"/>
</dbReference>
<dbReference type="Pfam" id="PF02589">
    <property type="entry name" value="LUD_dom"/>
    <property type="match status" value="1"/>
</dbReference>
<feature type="domain" description="LUD" evidence="1">
    <location>
        <begin position="7"/>
        <end position="198"/>
    </location>
</feature>
<evidence type="ECO:0000259" key="1">
    <source>
        <dbReference type="Pfam" id="PF02589"/>
    </source>
</evidence>
<evidence type="ECO:0000313" key="3">
    <source>
        <dbReference type="EMBL" id="GLG90084.1"/>
    </source>
</evidence>
<dbReference type="PANTHER" id="PTHR36179:SF2">
    <property type="entry name" value="LUD DOMAIN-CONTAINING PROTEIN"/>
    <property type="match status" value="1"/>
</dbReference>
<reference evidence="2" key="2">
    <citation type="submission" date="2022-11" db="EMBL/GenBank/DDBJ databases">
        <title>Draft genome sequence of Sellimonas catena strain 12EGH17.</title>
        <authorList>
            <person name="Hisatomi A."/>
            <person name="Ohkuma M."/>
            <person name="Sakamoto M."/>
        </authorList>
    </citation>
    <scope>NUCLEOTIDE SEQUENCE</scope>
    <source>
        <strain evidence="2">12EGH17</strain>
    </source>
</reference>
<sequence length="204" mass="22995">MGNKSFDKVEKNLKERGYQVRCFDTAQEAARYLDEQIDGRTVGIGGSVTMDQIGIYPMLEKHNTVYWHLRMPQGMTDAEVRAKENAAEIYLSSVNGLAETGEMINIDGRCNRVASIFYGHEKVYLVIGENKLEKDYDSALYRARNVAAPRNARRVGANTPCAVNMDRCYDCSSPDRICRGLSVLWGKPIGSEFEILLIHEELGY</sequence>
<protein>
    <recommendedName>
        <fullName evidence="1">LUD domain-containing protein</fullName>
    </recommendedName>
</protein>
<accession>A0A9W6CCJ4</accession>
<dbReference type="InterPro" id="IPR003741">
    <property type="entry name" value="LUD_dom"/>
</dbReference>
<organism evidence="3 4">
    <name type="scientific">Sellimonas catena</name>
    <dbReference type="NCBI Taxonomy" id="2994035"/>
    <lineage>
        <taxon>Bacteria</taxon>
        <taxon>Bacillati</taxon>
        <taxon>Bacillota</taxon>
        <taxon>Clostridia</taxon>
        <taxon>Lachnospirales</taxon>
        <taxon>Lachnospiraceae</taxon>
        <taxon>Sellimonas</taxon>
    </lineage>
</organism>
<evidence type="ECO:0000313" key="4">
    <source>
        <dbReference type="Proteomes" id="UP001145094"/>
    </source>
</evidence>
<evidence type="ECO:0000313" key="2">
    <source>
        <dbReference type="EMBL" id="GLG03437.1"/>
    </source>
</evidence>
<keyword evidence="5" id="KW-1185">Reference proteome</keyword>
<gene>
    <name evidence="2" type="ORF">Selli1_06110</name>
    <name evidence="3" type="ORF">Selli2_15110</name>
</gene>
<dbReference type="EMBL" id="BSCH01000008">
    <property type="protein sequence ID" value="GLG90084.1"/>
    <property type="molecule type" value="Genomic_DNA"/>
</dbReference>
<evidence type="ECO:0000313" key="5">
    <source>
        <dbReference type="Proteomes" id="UP001145145"/>
    </source>
</evidence>
<proteinExistence type="predicted"/>
<name>A0A9W6CCJ4_9FIRM</name>
<reference evidence="2" key="1">
    <citation type="submission" date="2022-11" db="EMBL/GenBank/DDBJ databases">
        <title>Draft genome sequence of Sellimonas catena strain 12EGH17.</title>
        <authorList>
            <person name="Atsushi H."/>
            <person name="Moriya O."/>
            <person name="Mitsuo S."/>
        </authorList>
    </citation>
    <scope>NUCLEOTIDE SEQUENCE</scope>
    <source>
        <strain evidence="2">12EGH17</strain>
    </source>
</reference>
<reference evidence="3" key="4">
    <citation type="submission" date="2022-11" db="EMBL/GenBank/DDBJ databases">
        <title>Draft genome sequence of Sellimonas catena strain 18CBH55.</title>
        <authorList>
            <person name="Hisatomi A."/>
            <person name="Ohkuma M."/>
            <person name="Sakamoto M."/>
        </authorList>
    </citation>
    <scope>NUCLEOTIDE SEQUENCE</scope>
    <source>
        <strain evidence="3">18CBH55</strain>
    </source>
</reference>
<dbReference type="Proteomes" id="UP001145145">
    <property type="component" value="Unassembled WGS sequence"/>
</dbReference>
<comment type="caution">
    <text evidence="3">The sequence shown here is derived from an EMBL/GenBank/DDBJ whole genome shotgun (WGS) entry which is preliminary data.</text>
</comment>
<dbReference type="Proteomes" id="UP001145094">
    <property type="component" value="Unassembled WGS sequence"/>
</dbReference>